<feature type="transmembrane region" description="Helical" evidence="1">
    <location>
        <begin position="142"/>
        <end position="157"/>
    </location>
</feature>
<gene>
    <name evidence="2" type="ORF">IAB60_14035</name>
</gene>
<reference evidence="2" key="2">
    <citation type="journal article" date="2021" name="PeerJ">
        <title>Extensive microbial diversity within the chicken gut microbiome revealed by metagenomics and culture.</title>
        <authorList>
            <person name="Gilroy R."/>
            <person name="Ravi A."/>
            <person name="Getino M."/>
            <person name="Pursley I."/>
            <person name="Horton D.L."/>
            <person name="Alikhan N.F."/>
            <person name="Baker D."/>
            <person name="Gharbi K."/>
            <person name="Hall N."/>
            <person name="Watson M."/>
            <person name="Adriaenssens E.M."/>
            <person name="Foster-Nyarko E."/>
            <person name="Jarju S."/>
            <person name="Secka A."/>
            <person name="Antonio M."/>
            <person name="Oren A."/>
            <person name="Chaudhuri R.R."/>
            <person name="La Ragione R."/>
            <person name="Hildebrand F."/>
            <person name="Pallen M.J."/>
        </authorList>
    </citation>
    <scope>NUCLEOTIDE SEQUENCE</scope>
    <source>
        <strain evidence="2">CHK123-3438</strain>
    </source>
</reference>
<keyword evidence="1" id="KW-0812">Transmembrane</keyword>
<proteinExistence type="predicted"/>
<reference evidence="2" key="1">
    <citation type="submission" date="2020-10" db="EMBL/GenBank/DDBJ databases">
        <authorList>
            <person name="Gilroy R."/>
        </authorList>
    </citation>
    <scope>NUCLEOTIDE SEQUENCE</scope>
    <source>
        <strain evidence="2">CHK123-3438</strain>
    </source>
</reference>
<evidence type="ECO:0000256" key="1">
    <source>
        <dbReference type="SAM" id="Phobius"/>
    </source>
</evidence>
<feature type="transmembrane region" description="Helical" evidence="1">
    <location>
        <begin position="64"/>
        <end position="80"/>
    </location>
</feature>
<evidence type="ECO:0000313" key="3">
    <source>
        <dbReference type="Proteomes" id="UP000886860"/>
    </source>
</evidence>
<dbReference type="Gene3D" id="1.20.120.1220">
    <property type="match status" value="1"/>
</dbReference>
<name>A0A9D1GLV7_9FIRM</name>
<dbReference type="EMBL" id="DVKS01000231">
    <property type="protein sequence ID" value="HIT43191.1"/>
    <property type="molecule type" value="Genomic_DNA"/>
</dbReference>
<sequence length="158" mass="17430">MSFWIYLSVAAWQDGRHQAVSGRVFLFFFAHFLTSQVCQCVCGADLQEMPASLWYCGMVREPELGQLLGGALLGGAMMLLSWFSHGALGMGDGIFFLISGIYLGFWRNLLLLCTALFLCSGAGLCCIMRGRMTGRDCRKKKLPFLVFVLLPGILITAL</sequence>
<feature type="transmembrane region" description="Helical" evidence="1">
    <location>
        <begin position="109"/>
        <end position="130"/>
    </location>
</feature>
<organism evidence="2 3">
    <name type="scientific">Candidatus Caccovicinus merdipullorum</name>
    <dbReference type="NCBI Taxonomy" id="2840724"/>
    <lineage>
        <taxon>Bacteria</taxon>
        <taxon>Bacillati</taxon>
        <taxon>Bacillota</taxon>
        <taxon>Clostridia</taxon>
        <taxon>Eubacteriales</taxon>
        <taxon>Candidatus Caccovicinus</taxon>
    </lineage>
</organism>
<keyword evidence="1" id="KW-1133">Transmembrane helix</keyword>
<protein>
    <submittedName>
        <fullName evidence="2">Prepilin peptidase</fullName>
    </submittedName>
</protein>
<evidence type="ECO:0000313" key="2">
    <source>
        <dbReference type="EMBL" id="HIT43191.1"/>
    </source>
</evidence>
<dbReference type="AlphaFoldDB" id="A0A9D1GLV7"/>
<accession>A0A9D1GLV7</accession>
<comment type="caution">
    <text evidence="2">The sequence shown here is derived from an EMBL/GenBank/DDBJ whole genome shotgun (WGS) entry which is preliminary data.</text>
</comment>
<dbReference type="Proteomes" id="UP000886860">
    <property type="component" value="Unassembled WGS sequence"/>
</dbReference>
<keyword evidence="1" id="KW-0472">Membrane</keyword>